<evidence type="ECO:0000313" key="2">
    <source>
        <dbReference type="EMBL" id="CAB4134111.1"/>
    </source>
</evidence>
<sequence length="84" mass="10168">MKKCFYCKIEKPLTEFSIDRRKYQIKADLGTCKGCKKCYLEKSIKDLSVIYFNFEIDKFVIEKFETKEQVIKFIENEYRSETII</sequence>
<reference evidence="2" key="1">
    <citation type="submission" date="2020-04" db="EMBL/GenBank/DDBJ databases">
        <authorList>
            <person name="Chiriac C."/>
            <person name="Salcher M."/>
            <person name="Ghai R."/>
            <person name="Kavagutti S V."/>
        </authorList>
    </citation>
    <scope>NUCLEOTIDE SEQUENCE</scope>
</reference>
<dbReference type="EMBL" id="LR796281">
    <property type="protein sequence ID" value="CAB4134111.1"/>
    <property type="molecule type" value="Genomic_DNA"/>
</dbReference>
<accession>A0A6J5LIW9</accession>
<organism evidence="2">
    <name type="scientific">uncultured Caudovirales phage</name>
    <dbReference type="NCBI Taxonomy" id="2100421"/>
    <lineage>
        <taxon>Viruses</taxon>
        <taxon>Duplodnaviria</taxon>
        <taxon>Heunggongvirae</taxon>
        <taxon>Uroviricota</taxon>
        <taxon>Caudoviricetes</taxon>
        <taxon>Peduoviridae</taxon>
        <taxon>Maltschvirus</taxon>
        <taxon>Maltschvirus maltsch</taxon>
    </lineage>
</organism>
<dbReference type="EMBL" id="LR796219">
    <property type="protein sequence ID" value="CAB4128427.1"/>
    <property type="molecule type" value="Genomic_DNA"/>
</dbReference>
<evidence type="ECO:0000313" key="1">
    <source>
        <dbReference type="EMBL" id="CAB4128427.1"/>
    </source>
</evidence>
<name>A0A6J5LIW9_9CAUD</name>
<protein>
    <submittedName>
        <fullName evidence="2">Uncharacterized protein</fullName>
    </submittedName>
</protein>
<gene>
    <name evidence="1" type="ORF">UFOVP104_38</name>
    <name evidence="2" type="ORF">UFOVP271_18</name>
</gene>
<proteinExistence type="predicted"/>